<feature type="transmembrane region" description="Helical" evidence="2">
    <location>
        <begin position="74"/>
        <end position="93"/>
    </location>
</feature>
<dbReference type="InterPro" id="IPR001633">
    <property type="entry name" value="EAL_dom"/>
</dbReference>
<name>A0A235F115_9RHOO</name>
<dbReference type="PROSITE" id="PS50887">
    <property type="entry name" value="GGDEF"/>
    <property type="match status" value="1"/>
</dbReference>
<dbReference type="Pfam" id="PF00563">
    <property type="entry name" value="EAL"/>
    <property type="match status" value="1"/>
</dbReference>
<reference evidence="5 6" key="1">
    <citation type="submission" date="2017-07" db="EMBL/GenBank/DDBJ databases">
        <title>Thauera sp. KNDSS-Mac4 genome sequence and assembly.</title>
        <authorList>
            <person name="Mayilraj S."/>
        </authorList>
    </citation>
    <scope>NUCLEOTIDE SEQUENCE [LARGE SCALE GENOMIC DNA]</scope>
    <source>
        <strain evidence="5 6">KNDSS-Mac4</strain>
    </source>
</reference>
<evidence type="ECO:0000313" key="6">
    <source>
        <dbReference type="Proteomes" id="UP000215181"/>
    </source>
</evidence>
<dbReference type="SUPFAM" id="SSF141868">
    <property type="entry name" value="EAL domain-like"/>
    <property type="match status" value="1"/>
</dbReference>
<dbReference type="PROSITE" id="PS50883">
    <property type="entry name" value="EAL"/>
    <property type="match status" value="1"/>
</dbReference>
<dbReference type="Gene3D" id="3.30.70.270">
    <property type="match status" value="1"/>
</dbReference>
<evidence type="ECO:0000256" key="1">
    <source>
        <dbReference type="ARBA" id="ARBA00051114"/>
    </source>
</evidence>
<protein>
    <recommendedName>
        <fullName evidence="7">GGDEF-domain containing protein</fullName>
    </recommendedName>
</protein>
<dbReference type="OrthoDB" id="9813903at2"/>
<evidence type="ECO:0008006" key="7">
    <source>
        <dbReference type="Google" id="ProtNLM"/>
    </source>
</evidence>
<dbReference type="FunFam" id="3.20.20.450:FF:000001">
    <property type="entry name" value="Cyclic di-GMP phosphodiesterase yahA"/>
    <property type="match status" value="1"/>
</dbReference>
<keyword evidence="6" id="KW-1185">Reference proteome</keyword>
<comment type="caution">
    <text evidence="5">The sequence shown here is derived from an EMBL/GenBank/DDBJ whole genome shotgun (WGS) entry which is preliminary data.</text>
</comment>
<evidence type="ECO:0000259" key="4">
    <source>
        <dbReference type="PROSITE" id="PS50887"/>
    </source>
</evidence>
<feature type="domain" description="GGDEF" evidence="4">
    <location>
        <begin position="310"/>
        <end position="448"/>
    </location>
</feature>
<dbReference type="InterPro" id="IPR000160">
    <property type="entry name" value="GGDEF_dom"/>
</dbReference>
<gene>
    <name evidence="5" type="ORF">CGK74_06965</name>
</gene>
<dbReference type="Proteomes" id="UP000215181">
    <property type="component" value="Unassembled WGS sequence"/>
</dbReference>
<dbReference type="SUPFAM" id="SSF55073">
    <property type="entry name" value="Nucleotide cyclase"/>
    <property type="match status" value="1"/>
</dbReference>
<dbReference type="InterPro" id="IPR035919">
    <property type="entry name" value="EAL_sf"/>
</dbReference>
<dbReference type="NCBIfam" id="TIGR00254">
    <property type="entry name" value="GGDEF"/>
    <property type="match status" value="1"/>
</dbReference>
<dbReference type="EMBL" id="NOIH01000007">
    <property type="protein sequence ID" value="OYD54527.1"/>
    <property type="molecule type" value="Genomic_DNA"/>
</dbReference>
<dbReference type="AlphaFoldDB" id="A0A235F115"/>
<dbReference type="InterPro" id="IPR052155">
    <property type="entry name" value="Biofilm_reg_signaling"/>
</dbReference>
<evidence type="ECO:0000259" key="3">
    <source>
        <dbReference type="PROSITE" id="PS50883"/>
    </source>
</evidence>
<dbReference type="Pfam" id="PF00990">
    <property type="entry name" value="GGDEF"/>
    <property type="match status" value="1"/>
</dbReference>
<dbReference type="InterPro" id="IPR029787">
    <property type="entry name" value="Nucleotide_cyclase"/>
</dbReference>
<dbReference type="GO" id="GO:0071732">
    <property type="term" value="P:cellular response to nitric oxide"/>
    <property type="evidence" value="ECO:0007669"/>
    <property type="project" value="UniProtKB-ARBA"/>
</dbReference>
<dbReference type="Gene3D" id="3.20.20.450">
    <property type="entry name" value="EAL domain"/>
    <property type="match status" value="1"/>
</dbReference>
<dbReference type="InterPro" id="IPR043128">
    <property type="entry name" value="Rev_trsase/Diguanyl_cyclase"/>
</dbReference>
<organism evidence="5 6">
    <name type="scientific">Thauera propionica</name>
    <dbReference type="NCBI Taxonomy" id="2019431"/>
    <lineage>
        <taxon>Bacteria</taxon>
        <taxon>Pseudomonadati</taxon>
        <taxon>Pseudomonadota</taxon>
        <taxon>Betaproteobacteria</taxon>
        <taxon>Rhodocyclales</taxon>
        <taxon>Zoogloeaceae</taxon>
        <taxon>Thauera</taxon>
    </lineage>
</organism>
<proteinExistence type="predicted"/>
<keyword evidence="2" id="KW-0472">Membrane</keyword>
<sequence>MPCGPDIGLNSATLQPRAVTGFRHDRSAPAAFEDLRHCFDARSLAREPCGLFCRQAGDVTNVLSRLTRYFRSPAYLLMGLVLSMSIAGVWLLVTNVTQIRASLPIEVLHRDRELADLLYEVSRLEALLDRVRLGDTEIDNRDLRLAVGEVRIRLSDRPGAFGGDLGRELESLHGRIHTTLAALDSTLRGSSPAILRAIPAYFDDVVAQRRALRALSISASDATMAQAAEQGDALSRLYSRTTVVIGLLGAFGLSLLQLLNLQRRVIRRQEAAEKEVRQLSFFDPLTGLANRRTLTERLRHALAVHARQHLHGALLFIDLDHFKTLNETRGHAFGDQLLREVARRLVDCVPDAATIARLGGDEFVVMLEDIGPTPEAAARQAESVARAILDALNQTYLLADDETHSTPSIGIALFDAQGEQVDELLKRADLAMYQAKEAGRNTLRFFDPVIQQRVREQSELEADLRRGLRDGQFSLRYQAQFDREGRAVGAEALVRWRHPFKGMVPPADFIPLAESSGLILPLGRWVMRAACRELKAWQLHDATRGLTMAVNVSARQFRHSDFVAEVEAVLHETGAPPSLLKLEITESLLLEDADEVIARMRCLRQLGVSFAIDDFGTGYSSLAYLKRLPLSQLKIDRSFVRDVLTDSNDAAIARTVIGLGRSLGLQVVGEGVETAEQHAFLLSHGCDAFQGFLLGKPVPDLRDALLARTLPAGTTASVLS</sequence>
<dbReference type="GO" id="GO:0071111">
    <property type="term" value="F:cyclic-guanylate-specific phosphodiesterase activity"/>
    <property type="evidence" value="ECO:0007669"/>
    <property type="project" value="UniProtKB-EC"/>
</dbReference>
<keyword evidence="2" id="KW-1133">Transmembrane helix</keyword>
<keyword evidence="2" id="KW-0812">Transmembrane</keyword>
<dbReference type="CDD" id="cd01949">
    <property type="entry name" value="GGDEF"/>
    <property type="match status" value="1"/>
</dbReference>
<dbReference type="FunFam" id="3.30.70.270:FF:000001">
    <property type="entry name" value="Diguanylate cyclase domain protein"/>
    <property type="match status" value="1"/>
</dbReference>
<dbReference type="PANTHER" id="PTHR44757:SF2">
    <property type="entry name" value="BIOFILM ARCHITECTURE MAINTENANCE PROTEIN MBAA"/>
    <property type="match status" value="1"/>
</dbReference>
<feature type="transmembrane region" description="Helical" evidence="2">
    <location>
        <begin position="237"/>
        <end position="259"/>
    </location>
</feature>
<feature type="domain" description="EAL" evidence="3">
    <location>
        <begin position="457"/>
        <end position="711"/>
    </location>
</feature>
<evidence type="ECO:0000256" key="2">
    <source>
        <dbReference type="SAM" id="Phobius"/>
    </source>
</evidence>
<evidence type="ECO:0000313" key="5">
    <source>
        <dbReference type="EMBL" id="OYD54527.1"/>
    </source>
</evidence>
<dbReference type="PANTHER" id="PTHR44757">
    <property type="entry name" value="DIGUANYLATE CYCLASE DGCP"/>
    <property type="match status" value="1"/>
</dbReference>
<comment type="catalytic activity">
    <reaction evidence="1">
        <text>3',3'-c-di-GMP + H2O = 5'-phosphoguanylyl(3'-&gt;5')guanosine + H(+)</text>
        <dbReference type="Rhea" id="RHEA:24902"/>
        <dbReference type="ChEBI" id="CHEBI:15377"/>
        <dbReference type="ChEBI" id="CHEBI:15378"/>
        <dbReference type="ChEBI" id="CHEBI:58754"/>
        <dbReference type="ChEBI" id="CHEBI:58805"/>
        <dbReference type="EC" id="3.1.4.52"/>
    </reaction>
    <physiologicalReaction direction="left-to-right" evidence="1">
        <dbReference type="Rhea" id="RHEA:24903"/>
    </physiologicalReaction>
</comment>
<dbReference type="CDD" id="cd01948">
    <property type="entry name" value="EAL"/>
    <property type="match status" value="1"/>
</dbReference>
<accession>A0A235F115</accession>
<dbReference type="SMART" id="SM00052">
    <property type="entry name" value="EAL"/>
    <property type="match status" value="1"/>
</dbReference>
<dbReference type="SMART" id="SM00267">
    <property type="entry name" value="GGDEF"/>
    <property type="match status" value="1"/>
</dbReference>